<dbReference type="CDD" id="cd00146">
    <property type="entry name" value="PKD"/>
    <property type="match status" value="1"/>
</dbReference>
<reference evidence="1 2" key="1">
    <citation type="submission" date="2024-01" db="EMBL/GenBank/DDBJ databases">
        <title>Mariniflexile litorale sp. nov., isolated from the shallow sediments of the Sea of Japan.</title>
        <authorList>
            <person name="Romanenko L."/>
            <person name="Bystritskaya E."/>
            <person name="Isaeva M."/>
        </authorList>
    </citation>
    <scope>NUCLEOTIDE SEQUENCE [LARGE SCALE GENOMIC DNA]</scope>
    <source>
        <strain evidence="1 2">KCTC 32427</strain>
    </source>
</reference>
<keyword evidence="2" id="KW-1185">Reference proteome</keyword>
<evidence type="ECO:0000313" key="1">
    <source>
        <dbReference type="EMBL" id="MEN3323680.1"/>
    </source>
</evidence>
<protein>
    <submittedName>
        <fullName evidence="1">Glucan endo-1,3-beta-D-glucosidase</fullName>
    </submittedName>
</protein>
<accession>A0ABV0ACR0</accession>
<evidence type="ECO:0000313" key="2">
    <source>
        <dbReference type="Proteomes" id="UP001416393"/>
    </source>
</evidence>
<gene>
    <name evidence="1" type="ORF">VP395_08070</name>
</gene>
<dbReference type="Proteomes" id="UP001416393">
    <property type="component" value="Unassembled WGS sequence"/>
</dbReference>
<sequence length="300" mass="31992">MKKINKILGLFLISVLTFTSCQDDDISIGEITAPSNIEITVAYIDEGVESQAPGLGSGEIKVSAKADNATAYQFVIQGQTKLQKSGSVSHTFTTLGTNIYAVTVIAFGTGGVSSTKTIEVEVQALYEPPADLLTMLTSNSSRSWRIAYETPNYFGLGPVGTTRLGEYFPNGGTPDKANSGMYDDRYIFNSDGTFTHDTGDDGAVFGRKGLITEIGGPGDGTADGDDILKYTYADYSESWTLTAPGGVETLSLGGLGFIGYYIGGSTPHSYKIFARTDNTLTLIATDGNNQFDWNFILIAD</sequence>
<name>A0ABV0ACR0_9FLAO</name>
<dbReference type="PROSITE" id="PS51257">
    <property type="entry name" value="PROKAR_LIPOPROTEIN"/>
    <property type="match status" value="1"/>
</dbReference>
<proteinExistence type="predicted"/>
<dbReference type="EMBL" id="JAZHYP010000003">
    <property type="protein sequence ID" value="MEN3323680.1"/>
    <property type="molecule type" value="Genomic_DNA"/>
</dbReference>
<comment type="caution">
    <text evidence="1">The sequence shown here is derived from an EMBL/GenBank/DDBJ whole genome shotgun (WGS) entry which is preliminary data.</text>
</comment>
<dbReference type="RefSeq" id="WP_346241329.1">
    <property type="nucleotide sequence ID" value="NZ_JAZHYP010000003.1"/>
</dbReference>
<organism evidence="1 2">
    <name type="scientific">Mariniflexile soesokkakense</name>
    <dbReference type="NCBI Taxonomy" id="1343160"/>
    <lineage>
        <taxon>Bacteria</taxon>
        <taxon>Pseudomonadati</taxon>
        <taxon>Bacteroidota</taxon>
        <taxon>Flavobacteriia</taxon>
        <taxon>Flavobacteriales</taxon>
        <taxon>Flavobacteriaceae</taxon>
        <taxon>Mariniflexile</taxon>
    </lineage>
</organism>